<protein>
    <submittedName>
        <fullName evidence="1">Uncharacterized protein</fullName>
    </submittedName>
</protein>
<comment type="caution">
    <text evidence="1">The sequence shown here is derived from an EMBL/GenBank/DDBJ whole genome shotgun (WGS) entry which is preliminary data.</text>
</comment>
<gene>
    <name evidence="1" type="ORF">MENT_LOCUS46489</name>
</gene>
<proteinExistence type="predicted"/>
<evidence type="ECO:0000313" key="2">
    <source>
        <dbReference type="Proteomes" id="UP000580250"/>
    </source>
</evidence>
<dbReference type="OrthoDB" id="7881616at2759"/>
<dbReference type="Proteomes" id="UP000580250">
    <property type="component" value="Unassembled WGS sequence"/>
</dbReference>
<reference evidence="1 2" key="1">
    <citation type="submission" date="2020-08" db="EMBL/GenBank/DDBJ databases">
        <authorList>
            <person name="Koutsovoulos G."/>
            <person name="Danchin GJ E."/>
        </authorList>
    </citation>
    <scope>NUCLEOTIDE SEQUENCE [LARGE SCALE GENOMIC DNA]</scope>
</reference>
<dbReference type="EMBL" id="CAJEWN010001038">
    <property type="protein sequence ID" value="CAD2193530.1"/>
    <property type="molecule type" value="Genomic_DNA"/>
</dbReference>
<name>A0A6V7X2H3_MELEN</name>
<evidence type="ECO:0000313" key="1">
    <source>
        <dbReference type="EMBL" id="CAD2193530.1"/>
    </source>
</evidence>
<organism evidence="1 2">
    <name type="scientific">Meloidogyne enterolobii</name>
    <name type="common">Root-knot nematode worm</name>
    <name type="synonym">Meloidogyne mayaguensis</name>
    <dbReference type="NCBI Taxonomy" id="390850"/>
    <lineage>
        <taxon>Eukaryota</taxon>
        <taxon>Metazoa</taxon>
        <taxon>Ecdysozoa</taxon>
        <taxon>Nematoda</taxon>
        <taxon>Chromadorea</taxon>
        <taxon>Rhabditida</taxon>
        <taxon>Tylenchina</taxon>
        <taxon>Tylenchomorpha</taxon>
        <taxon>Tylenchoidea</taxon>
        <taxon>Meloidogynidae</taxon>
        <taxon>Meloidogyninae</taxon>
        <taxon>Meloidogyne</taxon>
    </lineage>
</organism>
<accession>A0A6V7X2H3</accession>
<sequence>MFDLNNEELFNEKTNVIIGVKRDYVVYQQLVAKEKLLNKFQKLQHIELEHEKRRNQHGAVYFKEIYEDMKKLADCCKIPVFEGRVRL</sequence>
<dbReference type="AlphaFoldDB" id="A0A6V7X2H3"/>